<protein>
    <submittedName>
        <fullName evidence="2">Uncharacterized protein</fullName>
    </submittedName>
</protein>
<accession>A0A4Y2A739</accession>
<feature type="region of interest" description="Disordered" evidence="1">
    <location>
        <begin position="32"/>
        <end position="56"/>
    </location>
</feature>
<organism evidence="2 3">
    <name type="scientific">Araneus ventricosus</name>
    <name type="common">Orbweaver spider</name>
    <name type="synonym">Epeira ventricosa</name>
    <dbReference type="NCBI Taxonomy" id="182803"/>
    <lineage>
        <taxon>Eukaryota</taxon>
        <taxon>Metazoa</taxon>
        <taxon>Ecdysozoa</taxon>
        <taxon>Arthropoda</taxon>
        <taxon>Chelicerata</taxon>
        <taxon>Arachnida</taxon>
        <taxon>Araneae</taxon>
        <taxon>Araneomorphae</taxon>
        <taxon>Entelegynae</taxon>
        <taxon>Araneoidea</taxon>
        <taxon>Araneidae</taxon>
        <taxon>Araneus</taxon>
    </lineage>
</organism>
<dbReference type="AlphaFoldDB" id="A0A4Y2A739"/>
<comment type="caution">
    <text evidence="2">The sequence shown here is derived from an EMBL/GenBank/DDBJ whole genome shotgun (WGS) entry which is preliminary data.</text>
</comment>
<sequence>MILFKINRNLITFLKNAELLSARYNRIFSTSANTVDSDDGQTETHDTAAQSPTQNSRLWNKKVPIKVVDFGMKRQNSFDVTNLAGSGRINGNPTGLKLVPDCNP</sequence>
<feature type="compositionally biased region" description="Polar residues" evidence="1">
    <location>
        <begin position="47"/>
        <end position="56"/>
    </location>
</feature>
<evidence type="ECO:0000313" key="3">
    <source>
        <dbReference type="Proteomes" id="UP000499080"/>
    </source>
</evidence>
<evidence type="ECO:0000313" key="2">
    <source>
        <dbReference type="EMBL" id="GBL75563.1"/>
    </source>
</evidence>
<name>A0A4Y2A739_ARAVE</name>
<keyword evidence="3" id="KW-1185">Reference proteome</keyword>
<gene>
    <name evidence="2" type="ORF">AVEN_154899_1</name>
</gene>
<proteinExistence type="predicted"/>
<reference evidence="2 3" key="1">
    <citation type="journal article" date="2019" name="Sci. Rep.">
        <title>Orb-weaving spider Araneus ventricosus genome elucidates the spidroin gene catalogue.</title>
        <authorList>
            <person name="Kono N."/>
            <person name="Nakamura H."/>
            <person name="Ohtoshi R."/>
            <person name="Moran D.A.P."/>
            <person name="Shinohara A."/>
            <person name="Yoshida Y."/>
            <person name="Fujiwara M."/>
            <person name="Mori M."/>
            <person name="Tomita M."/>
            <person name="Arakawa K."/>
        </authorList>
    </citation>
    <scope>NUCLEOTIDE SEQUENCE [LARGE SCALE GENOMIC DNA]</scope>
</reference>
<dbReference type="EMBL" id="BGPR01000008">
    <property type="protein sequence ID" value="GBL75563.1"/>
    <property type="molecule type" value="Genomic_DNA"/>
</dbReference>
<dbReference type="Proteomes" id="UP000499080">
    <property type="component" value="Unassembled WGS sequence"/>
</dbReference>
<evidence type="ECO:0000256" key="1">
    <source>
        <dbReference type="SAM" id="MobiDB-lite"/>
    </source>
</evidence>